<gene>
    <name evidence="3" type="ORF">A3H26_00730</name>
</gene>
<dbReference type="NCBIfam" id="TIGR02532">
    <property type="entry name" value="IV_pilin_GFxxxE"/>
    <property type="match status" value="1"/>
</dbReference>
<keyword evidence="1" id="KW-1133">Transmembrane helix</keyword>
<organism evidence="3 4">
    <name type="scientific">candidate division WWE3 bacterium RIFCSPLOWO2_12_FULL_36_10</name>
    <dbReference type="NCBI Taxonomy" id="1802630"/>
    <lineage>
        <taxon>Bacteria</taxon>
        <taxon>Katanobacteria</taxon>
    </lineage>
</organism>
<keyword evidence="1" id="KW-0812">Transmembrane</keyword>
<sequence length="171" mass="19438">MESKILKLNSKGFLSQRGFTLVELYIVMAIIVVMFLASYIILNPFTLKQKTRDDKRLSDISTLDRAINEYFVDTATYPDIVNTLRKSNTIPTGSTGPVENSITGWINQDLSPYTTKLPTDPVNDSIYYYSYKRSAKGYEIDAKLEYYSNYSRDDGGNDSNLYETGIDLTVM</sequence>
<evidence type="ECO:0000256" key="1">
    <source>
        <dbReference type="SAM" id="Phobius"/>
    </source>
</evidence>
<dbReference type="SUPFAM" id="SSF54523">
    <property type="entry name" value="Pili subunits"/>
    <property type="match status" value="1"/>
</dbReference>
<comment type="caution">
    <text evidence="3">The sequence shown here is derived from an EMBL/GenBank/DDBJ whole genome shotgun (WGS) entry which is preliminary data.</text>
</comment>
<evidence type="ECO:0000259" key="2">
    <source>
        <dbReference type="Pfam" id="PF08334"/>
    </source>
</evidence>
<dbReference type="Pfam" id="PF08334">
    <property type="entry name" value="T2SSG"/>
    <property type="match status" value="1"/>
</dbReference>
<dbReference type="Gene3D" id="3.30.700.10">
    <property type="entry name" value="Glycoprotein, Type 4 Pilin"/>
    <property type="match status" value="1"/>
</dbReference>
<protein>
    <recommendedName>
        <fullName evidence="2">Type II secretion system protein GspG C-terminal domain-containing protein</fullName>
    </recommendedName>
</protein>
<evidence type="ECO:0000313" key="3">
    <source>
        <dbReference type="EMBL" id="OGC57792.1"/>
    </source>
</evidence>
<proteinExistence type="predicted"/>
<reference evidence="3 4" key="1">
    <citation type="journal article" date="2016" name="Nat. Commun.">
        <title>Thousands of microbial genomes shed light on interconnected biogeochemical processes in an aquifer system.</title>
        <authorList>
            <person name="Anantharaman K."/>
            <person name="Brown C.T."/>
            <person name="Hug L.A."/>
            <person name="Sharon I."/>
            <person name="Castelle C.J."/>
            <person name="Probst A.J."/>
            <person name="Thomas B.C."/>
            <person name="Singh A."/>
            <person name="Wilkins M.J."/>
            <person name="Karaoz U."/>
            <person name="Brodie E.L."/>
            <person name="Williams K.H."/>
            <person name="Hubbard S.S."/>
            <person name="Banfield J.F."/>
        </authorList>
    </citation>
    <scope>NUCLEOTIDE SEQUENCE [LARGE SCALE GENOMIC DNA]</scope>
</reference>
<feature type="domain" description="Type II secretion system protein GspG C-terminal" evidence="2">
    <location>
        <begin position="49"/>
        <end position="139"/>
    </location>
</feature>
<dbReference type="InterPro" id="IPR012902">
    <property type="entry name" value="N_methyl_site"/>
</dbReference>
<feature type="transmembrane region" description="Helical" evidence="1">
    <location>
        <begin position="21"/>
        <end position="42"/>
    </location>
</feature>
<dbReference type="Proteomes" id="UP000177763">
    <property type="component" value="Unassembled WGS sequence"/>
</dbReference>
<evidence type="ECO:0000313" key="4">
    <source>
        <dbReference type="Proteomes" id="UP000177763"/>
    </source>
</evidence>
<name>A0A1F4VKP3_UNCKA</name>
<dbReference type="InterPro" id="IPR045584">
    <property type="entry name" value="Pilin-like"/>
</dbReference>
<keyword evidence="1" id="KW-0472">Membrane</keyword>
<dbReference type="Pfam" id="PF07963">
    <property type="entry name" value="N_methyl"/>
    <property type="match status" value="1"/>
</dbReference>
<accession>A0A1F4VKP3</accession>
<dbReference type="EMBL" id="MEVN01000005">
    <property type="protein sequence ID" value="OGC57792.1"/>
    <property type="molecule type" value="Genomic_DNA"/>
</dbReference>
<dbReference type="AlphaFoldDB" id="A0A1F4VKP3"/>
<dbReference type="STRING" id="1802630.A3H26_00730"/>
<dbReference type="InterPro" id="IPR013545">
    <property type="entry name" value="T2SS_protein-GspG_C"/>
</dbReference>